<feature type="transmembrane region" description="Helical" evidence="1">
    <location>
        <begin position="67"/>
        <end position="86"/>
    </location>
</feature>
<comment type="caution">
    <text evidence="2">The sequence shown here is derived from an EMBL/GenBank/DDBJ whole genome shotgun (WGS) entry which is preliminary data.</text>
</comment>
<reference evidence="2 3" key="1">
    <citation type="submission" date="2022-10" db="EMBL/GenBank/DDBJ databases">
        <title>Defluviimonas sp. nov., isolated from ocean surface sediments.</title>
        <authorList>
            <person name="He W."/>
            <person name="Wang L."/>
            <person name="Zhang D.-F."/>
        </authorList>
    </citation>
    <scope>NUCLEOTIDE SEQUENCE [LARGE SCALE GENOMIC DNA]</scope>
    <source>
        <strain evidence="2 3">WL0024</strain>
    </source>
</reference>
<dbReference type="Pfam" id="PF13469">
    <property type="entry name" value="Sulfotransfer_3"/>
    <property type="match status" value="1"/>
</dbReference>
<keyword evidence="1" id="KW-0812">Transmembrane</keyword>
<dbReference type="SUPFAM" id="SSF52540">
    <property type="entry name" value="P-loop containing nucleoside triphosphate hydrolases"/>
    <property type="match status" value="1"/>
</dbReference>
<accession>A0ABT2X4M9</accession>
<organism evidence="2 3">
    <name type="scientific">Albidovulum salinarum</name>
    <dbReference type="NCBI Taxonomy" id="2984153"/>
    <lineage>
        <taxon>Bacteria</taxon>
        <taxon>Pseudomonadati</taxon>
        <taxon>Pseudomonadota</taxon>
        <taxon>Alphaproteobacteria</taxon>
        <taxon>Rhodobacterales</taxon>
        <taxon>Paracoccaceae</taxon>
        <taxon>Albidovulum</taxon>
    </lineage>
</organism>
<sequence>MIVEAVVSLLAVGAFAFALKGLAIVGVAREALNLAAAGVSAMLDQELDDLGKEVAVRRAGFGLIKSAFSIFWRFGLTLVAASVPIFGAELVGLASSVDVMNFMLQWEYILGLSILGVLLSEFIRRRRSPSVKEDASANRYSTADRLIHMIAFSHPKVLKTASRLEDALMPMTAEQTSFRPIFITSLARAGTTAVLNALYDMPSIATHTYRDMPFLTAPRLWNLLAGGSSRSVERRERAHGDGLEIDLESPEAFEEVVWQLCWPDKYGEAGIKCWDETDRENKSEQFLFHHMIKIINARSYQGEASSFQNARYCSKNNANIARISFLKAAFPNSQIVVPIRQPGAHAASLLRQHQNFCKLHDRDAFIRRYMRDIGHFEFGQLHKPILFPGVESNSYDRSSGNYWLQYWIHAFREILNYQETCIFVLQDDLRSSPQRAMEDLCVALGLHQSTLQFSGYFRSEPDQPMPGLFDQELYDEAETLYREMEAIAKRQSAGIKTPAQYL</sequence>
<dbReference type="InterPro" id="IPR027417">
    <property type="entry name" value="P-loop_NTPase"/>
</dbReference>
<protein>
    <submittedName>
        <fullName evidence="2">Sulfotransferase</fullName>
    </submittedName>
</protein>
<keyword evidence="1" id="KW-1133">Transmembrane helix</keyword>
<dbReference type="Gene3D" id="3.40.50.300">
    <property type="entry name" value="P-loop containing nucleotide triphosphate hydrolases"/>
    <property type="match status" value="1"/>
</dbReference>
<dbReference type="RefSeq" id="WP_263332694.1">
    <property type="nucleotide sequence ID" value="NZ_JAOVQO010000001.1"/>
</dbReference>
<proteinExistence type="predicted"/>
<feature type="transmembrane region" description="Helical" evidence="1">
    <location>
        <begin position="6"/>
        <end position="28"/>
    </location>
</feature>
<name>A0ABT2X4M9_9RHOB</name>
<feature type="transmembrane region" description="Helical" evidence="1">
    <location>
        <begin position="106"/>
        <end position="123"/>
    </location>
</feature>
<keyword evidence="1" id="KW-0472">Membrane</keyword>
<evidence type="ECO:0000313" key="3">
    <source>
        <dbReference type="Proteomes" id="UP001209535"/>
    </source>
</evidence>
<gene>
    <name evidence="2" type="ORF">OEZ60_02035</name>
</gene>
<dbReference type="Proteomes" id="UP001209535">
    <property type="component" value="Unassembled WGS sequence"/>
</dbReference>
<evidence type="ECO:0000256" key="1">
    <source>
        <dbReference type="SAM" id="Phobius"/>
    </source>
</evidence>
<evidence type="ECO:0000313" key="2">
    <source>
        <dbReference type="EMBL" id="MCU9846775.1"/>
    </source>
</evidence>
<keyword evidence="3" id="KW-1185">Reference proteome</keyword>
<dbReference type="EMBL" id="JAOVQO010000001">
    <property type="protein sequence ID" value="MCU9846775.1"/>
    <property type="molecule type" value="Genomic_DNA"/>
</dbReference>